<comment type="caution">
    <text evidence="2">The sequence shown here is derived from an EMBL/GenBank/DDBJ whole genome shotgun (WGS) entry which is preliminary data.</text>
</comment>
<dbReference type="Pfam" id="PF01863">
    <property type="entry name" value="YgjP-like"/>
    <property type="match status" value="1"/>
</dbReference>
<evidence type="ECO:0000313" key="2">
    <source>
        <dbReference type="EMBL" id="RZQ53235.1"/>
    </source>
</evidence>
<dbReference type="InterPro" id="IPR053136">
    <property type="entry name" value="UTP_pyrophosphatase-like"/>
</dbReference>
<accession>A0A4Q7INE3</accession>
<dbReference type="Gene3D" id="3.30.2010.10">
    <property type="entry name" value="Metalloproteases ('zincins'), catalytic domain"/>
    <property type="match status" value="1"/>
</dbReference>
<evidence type="ECO:0000313" key="3">
    <source>
        <dbReference type="Proteomes" id="UP000291338"/>
    </source>
</evidence>
<dbReference type="PANTHER" id="PTHR30399:SF1">
    <property type="entry name" value="UTP PYROPHOSPHATASE"/>
    <property type="match status" value="1"/>
</dbReference>
<name>A0A4Q7INE3_9GAMM</name>
<sequence length="226" mass="26222">MFDYQLKLSKRRKTVAIKVTPEHVMVLAPENVCHVSMRQWLATKQSWVKQQQLKLLDAPSLQNPMSSRTLLIFGVHYQIVVDAVSTSSICHQKKMIFLPQSLTENVKRLRATLIQLLVNELAKYLDEHLTQYAEAMKCSISSIKVREYKSRWGSCSSKKALTFNCLLLGAPKHMINYVIVHELAHCHVLAHNAHFWAIVEKHFQAHKQARRWFKVNSKSLMIEYNL</sequence>
<protein>
    <recommendedName>
        <fullName evidence="1">YgjP-like metallopeptidase domain-containing protein</fullName>
    </recommendedName>
</protein>
<proteinExistence type="predicted"/>
<gene>
    <name evidence="2" type="ORF">C1E23_09905</name>
</gene>
<organism evidence="2 3">
    <name type="scientific">Pseudoalteromonas phenolica</name>
    <dbReference type="NCBI Taxonomy" id="161398"/>
    <lineage>
        <taxon>Bacteria</taxon>
        <taxon>Pseudomonadati</taxon>
        <taxon>Pseudomonadota</taxon>
        <taxon>Gammaproteobacteria</taxon>
        <taxon>Alteromonadales</taxon>
        <taxon>Pseudoalteromonadaceae</taxon>
        <taxon>Pseudoalteromonas</taxon>
    </lineage>
</organism>
<dbReference type="Proteomes" id="UP000291338">
    <property type="component" value="Unassembled WGS sequence"/>
</dbReference>
<feature type="domain" description="YgjP-like metallopeptidase" evidence="1">
    <location>
        <begin position="13"/>
        <end position="214"/>
    </location>
</feature>
<dbReference type="EMBL" id="PPSX01000033">
    <property type="protein sequence ID" value="RZQ53235.1"/>
    <property type="molecule type" value="Genomic_DNA"/>
</dbReference>
<evidence type="ECO:0000259" key="1">
    <source>
        <dbReference type="Pfam" id="PF01863"/>
    </source>
</evidence>
<dbReference type="RefSeq" id="WP_130255406.1">
    <property type="nucleotide sequence ID" value="NZ_PPSX01000033.1"/>
</dbReference>
<dbReference type="CDD" id="cd07344">
    <property type="entry name" value="M48_yhfN_like"/>
    <property type="match status" value="1"/>
</dbReference>
<dbReference type="InterPro" id="IPR002725">
    <property type="entry name" value="YgjP-like_metallopeptidase"/>
</dbReference>
<reference evidence="2 3" key="1">
    <citation type="submission" date="2018-01" db="EMBL/GenBank/DDBJ databases">
        <title>Co-occurrence of chitin degradation, pigmentation and bioactivity in marine Pseudoalteromonas.</title>
        <authorList>
            <person name="Paulsen S."/>
            <person name="Gram L."/>
            <person name="Machado H."/>
        </authorList>
    </citation>
    <scope>NUCLEOTIDE SEQUENCE [LARGE SCALE GENOMIC DNA]</scope>
    <source>
        <strain evidence="2 3">S3898</strain>
    </source>
</reference>
<dbReference type="PANTHER" id="PTHR30399">
    <property type="entry name" value="UNCHARACTERIZED PROTEIN YGJP"/>
    <property type="match status" value="1"/>
</dbReference>
<dbReference type="AlphaFoldDB" id="A0A4Q7INE3"/>